<keyword evidence="2" id="KW-1185">Reference proteome</keyword>
<dbReference type="AlphaFoldDB" id="A0A1W2C4D3"/>
<evidence type="ECO:0000313" key="1">
    <source>
        <dbReference type="EMBL" id="SMC80023.1"/>
    </source>
</evidence>
<dbReference type="EMBL" id="FWXY01000010">
    <property type="protein sequence ID" value="SMC80023.1"/>
    <property type="molecule type" value="Genomic_DNA"/>
</dbReference>
<reference evidence="1 2" key="1">
    <citation type="submission" date="2017-04" db="EMBL/GenBank/DDBJ databases">
        <authorList>
            <person name="Afonso C.L."/>
            <person name="Miller P.J."/>
            <person name="Scott M.A."/>
            <person name="Spackman E."/>
            <person name="Goraichik I."/>
            <person name="Dimitrov K.M."/>
            <person name="Suarez D.L."/>
            <person name="Swayne D.E."/>
        </authorList>
    </citation>
    <scope>NUCLEOTIDE SEQUENCE [LARGE SCALE GENOMIC DNA]</scope>
    <source>
        <strain evidence="1 2">DSM 3385</strain>
    </source>
</reference>
<protein>
    <submittedName>
        <fullName evidence="1">Uncharacterized protein</fullName>
    </submittedName>
</protein>
<proteinExistence type="predicted"/>
<name>A0A1W2C4D3_9BACT</name>
<dbReference type="RefSeq" id="WP_232367126.1">
    <property type="nucleotide sequence ID" value="NZ_FWXY01000010.1"/>
</dbReference>
<dbReference type="Proteomes" id="UP000192418">
    <property type="component" value="Unassembled WGS sequence"/>
</dbReference>
<accession>A0A1W2C4D3</accession>
<gene>
    <name evidence="1" type="ORF">SAMN02746065_110134</name>
</gene>
<evidence type="ECO:0000313" key="2">
    <source>
        <dbReference type="Proteomes" id="UP000192418"/>
    </source>
</evidence>
<sequence length="73" mass="8235">MKFKRIVDGIVNDMTPDDSLDTLDCFGEFSKTDKVCTCYCSASIQCAVEHAHNTGVDLFEELLTMNHFPARMQ</sequence>
<dbReference type="STRING" id="1121400.SAMN02746065_110134"/>
<organism evidence="1 2">
    <name type="scientific">Desulfocicer vacuolatum DSM 3385</name>
    <dbReference type="NCBI Taxonomy" id="1121400"/>
    <lineage>
        <taxon>Bacteria</taxon>
        <taxon>Pseudomonadati</taxon>
        <taxon>Thermodesulfobacteriota</taxon>
        <taxon>Desulfobacteria</taxon>
        <taxon>Desulfobacterales</taxon>
        <taxon>Desulfobacteraceae</taxon>
        <taxon>Desulfocicer</taxon>
    </lineage>
</organism>